<keyword evidence="2" id="KW-1185">Reference proteome</keyword>
<organism evidence="1 2">
    <name type="scientific">Amanita muscaria (strain Koide BX008)</name>
    <dbReference type="NCBI Taxonomy" id="946122"/>
    <lineage>
        <taxon>Eukaryota</taxon>
        <taxon>Fungi</taxon>
        <taxon>Dikarya</taxon>
        <taxon>Basidiomycota</taxon>
        <taxon>Agaricomycotina</taxon>
        <taxon>Agaricomycetes</taxon>
        <taxon>Agaricomycetidae</taxon>
        <taxon>Agaricales</taxon>
        <taxon>Pluteineae</taxon>
        <taxon>Amanitaceae</taxon>
        <taxon>Amanita</taxon>
    </lineage>
</organism>
<proteinExistence type="predicted"/>
<dbReference type="AlphaFoldDB" id="A0A0C2RVU5"/>
<name>A0A0C2RVU5_AMAMK</name>
<dbReference type="Proteomes" id="UP000054549">
    <property type="component" value="Unassembled WGS sequence"/>
</dbReference>
<dbReference type="InParanoid" id="A0A0C2RVU5"/>
<protein>
    <submittedName>
        <fullName evidence="1">Uncharacterized protein</fullName>
    </submittedName>
</protein>
<dbReference type="EMBL" id="KN818794">
    <property type="protein sequence ID" value="KIL54355.1"/>
    <property type="molecule type" value="Genomic_DNA"/>
</dbReference>
<evidence type="ECO:0000313" key="2">
    <source>
        <dbReference type="Proteomes" id="UP000054549"/>
    </source>
</evidence>
<reference evidence="1 2" key="1">
    <citation type="submission" date="2014-04" db="EMBL/GenBank/DDBJ databases">
        <title>Evolutionary Origins and Diversification of the Mycorrhizal Mutualists.</title>
        <authorList>
            <consortium name="DOE Joint Genome Institute"/>
            <consortium name="Mycorrhizal Genomics Consortium"/>
            <person name="Kohler A."/>
            <person name="Kuo A."/>
            <person name="Nagy L.G."/>
            <person name="Floudas D."/>
            <person name="Copeland A."/>
            <person name="Barry K.W."/>
            <person name="Cichocki N."/>
            <person name="Veneault-Fourrey C."/>
            <person name="LaButti K."/>
            <person name="Lindquist E.A."/>
            <person name="Lipzen A."/>
            <person name="Lundell T."/>
            <person name="Morin E."/>
            <person name="Murat C."/>
            <person name="Riley R."/>
            <person name="Ohm R."/>
            <person name="Sun H."/>
            <person name="Tunlid A."/>
            <person name="Henrissat B."/>
            <person name="Grigoriev I.V."/>
            <person name="Hibbett D.S."/>
            <person name="Martin F."/>
        </authorList>
    </citation>
    <scope>NUCLEOTIDE SEQUENCE [LARGE SCALE GENOMIC DNA]</scope>
    <source>
        <strain evidence="1 2">Koide BX008</strain>
    </source>
</reference>
<gene>
    <name evidence="1" type="ORF">M378DRAFT_174293</name>
</gene>
<evidence type="ECO:0000313" key="1">
    <source>
        <dbReference type="EMBL" id="KIL54355.1"/>
    </source>
</evidence>
<sequence length="79" mass="8650">MPFCKELVHSCRCFASFNVAKPSTHEGVVGDVDPLRLNINSAACTIPFSATTFILSERTFHVSEVPATAFYSTNCLFFG</sequence>
<accession>A0A0C2RVU5</accession>
<dbReference type="HOGENOM" id="CLU_2605537_0_0_1"/>